<dbReference type="AlphaFoldDB" id="A0AAP0HLG7"/>
<evidence type="ECO:0000313" key="2">
    <source>
        <dbReference type="Proteomes" id="UP001420932"/>
    </source>
</evidence>
<sequence length="56" mass="6515">MVILELVAGKRLIDPEYGDKDLVKWVSATLNEEEIDHIIDPNLGSYHKKRFARYLT</sequence>
<dbReference type="EMBL" id="JBBNAF010000012">
    <property type="protein sequence ID" value="KAK9093013.1"/>
    <property type="molecule type" value="Genomic_DNA"/>
</dbReference>
<gene>
    <name evidence="1" type="ORF">Syun_027924</name>
</gene>
<dbReference type="Proteomes" id="UP001420932">
    <property type="component" value="Unassembled WGS sequence"/>
</dbReference>
<protein>
    <submittedName>
        <fullName evidence="1">Uncharacterized protein</fullName>
    </submittedName>
</protein>
<evidence type="ECO:0000313" key="1">
    <source>
        <dbReference type="EMBL" id="KAK9093013.1"/>
    </source>
</evidence>
<comment type="caution">
    <text evidence="1">The sequence shown here is derived from an EMBL/GenBank/DDBJ whole genome shotgun (WGS) entry which is preliminary data.</text>
</comment>
<proteinExistence type="predicted"/>
<accession>A0AAP0HLG7</accession>
<keyword evidence="2" id="KW-1185">Reference proteome</keyword>
<reference evidence="1 2" key="1">
    <citation type="submission" date="2024-01" db="EMBL/GenBank/DDBJ databases">
        <title>Genome assemblies of Stephania.</title>
        <authorList>
            <person name="Yang L."/>
        </authorList>
    </citation>
    <scope>NUCLEOTIDE SEQUENCE [LARGE SCALE GENOMIC DNA]</scope>
    <source>
        <strain evidence="1">YNDBR</strain>
        <tissue evidence="1">Leaf</tissue>
    </source>
</reference>
<name>A0AAP0HLG7_9MAGN</name>
<organism evidence="1 2">
    <name type="scientific">Stephania yunnanensis</name>
    <dbReference type="NCBI Taxonomy" id="152371"/>
    <lineage>
        <taxon>Eukaryota</taxon>
        <taxon>Viridiplantae</taxon>
        <taxon>Streptophyta</taxon>
        <taxon>Embryophyta</taxon>
        <taxon>Tracheophyta</taxon>
        <taxon>Spermatophyta</taxon>
        <taxon>Magnoliopsida</taxon>
        <taxon>Ranunculales</taxon>
        <taxon>Menispermaceae</taxon>
        <taxon>Menispermoideae</taxon>
        <taxon>Cissampelideae</taxon>
        <taxon>Stephania</taxon>
    </lineage>
</organism>